<dbReference type="PANTHER" id="PTHR36582:SF2">
    <property type="entry name" value="ANTITOXIN PARD"/>
    <property type="match status" value="1"/>
</dbReference>
<evidence type="ECO:0000256" key="2">
    <source>
        <dbReference type="ARBA" id="ARBA00022649"/>
    </source>
</evidence>
<dbReference type="GO" id="GO:0006355">
    <property type="term" value="P:regulation of DNA-templated transcription"/>
    <property type="evidence" value="ECO:0007669"/>
    <property type="project" value="InterPro"/>
</dbReference>
<protein>
    <submittedName>
        <fullName evidence="3">Putative transcriptional regulator containing the CopG/Arc/MetJ DNA-binding domain</fullName>
    </submittedName>
</protein>
<proteinExistence type="inferred from homology"/>
<dbReference type="SUPFAM" id="SSF47598">
    <property type="entry name" value="Ribbon-helix-helix"/>
    <property type="match status" value="1"/>
</dbReference>
<comment type="similarity">
    <text evidence="1">Belongs to the ParD antitoxin family.</text>
</comment>
<organism evidence="3 4">
    <name type="scientific">Paramagnetospirillum magnetotacticum MS-1</name>
    <dbReference type="NCBI Taxonomy" id="272627"/>
    <lineage>
        <taxon>Bacteria</taxon>
        <taxon>Pseudomonadati</taxon>
        <taxon>Pseudomonadota</taxon>
        <taxon>Alphaproteobacteria</taxon>
        <taxon>Rhodospirillales</taxon>
        <taxon>Magnetospirillaceae</taxon>
        <taxon>Paramagnetospirillum</taxon>
    </lineage>
</organism>
<dbReference type="InterPro" id="IPR022789">
    <property type="entry name" value="ParD"/>
</dbReference>
<evidence type="ECO:0000256" key="1">
    <source>
        <dbReference type="ARBA" id="ARBA00008580"/>
    </source>
</evidence>
<accession>A0A0C2YT09</accession>
<reference evidence="3 4" key="1">
    <citation type="submission" date="2015-01" db="EMBL/GenBank/DDBJ databases">
        <title>Genome Sequence of Magnetospirillum magnetotacticum Strain MS-1.</title>
        <authorList>
            <person name="Marinov G.K."/>
            <person name="Smalley M.D."/>
            <person name="DeSalvo G."/>
        </authorList>
    </citation>
    <scope>NUCLEOTIDE SEQUENCE [LARGE SCALE GENOMIC DNA]</scope>
    <source>
        <strain evidence="3 4">MS-1</strain>
    </source>
</reference>
<dbReference type="AlphaFoldDB" id="A0A0C2YT09"/>
<dbReference type="PANTHER" id="PTHR36582">
    <property type="entry name" value="ANTITOXIN PARD"/>
    <property type="match status" value="1"/>
</dbReference>
<dbReference type="EMBL" id="JXSL01000030">
    <property type="protein sequence ID" value="KIL98283.1"/>
    <property type="molecule type" value="Genomic_DNA"/>
</dbReference>
<keyword evidence="4" id="KW-1185">Reference proteome</keyword>
<evidence type="ECO:0000313" key="4">
    <source>
        <dbReference type="Proteomes" id="UP000031971"/>
    </source>
</evidence>
<dbReference type="Proteomes" id="UP000031971">
    <property type="component" value="Unassembled WGS sequence"/>
</dbReference>
<sequence>MAISLSDADSLARLDGNGILCHEHALWSAAMPTRNVVLTDHQSELIERLVTSGRYQNASEVLREGLRLIEVRDMEDQARLETLRAAIQVGIDDIEAGRYTVLRGERELKSHLKRLADAAIAGLPAE</sequence>
<dbReference type="STRING" id="272627.CCC_01344"/>
<dbReference type="Pfam" id="PF03693">
    <property type="entry name" value="ParD_antitoxin"/>
    <property type="match status" value="1"/>
</dbReference>
<keyword evidence="3" id="KW-0238">DNA-binding</keyword>
<dbReference type="InterPro" id="IPR038296">
    <property type="entry name" value="ParD_sf"/>
</dbReference>
<dbReference type="NCBIfam" id="TIGR02606">
    <property type="entry name" value="antidote_CC2985"/>
    <property type="match status" value="1"/>
</dbReference>
<keyword evidence="2" id="KW-1277">Toxin-antitoxin system</keyword>
<gene>
    <name evidence="3" type="ORF">CCC_01344</name>
</gene>
<comment type="caution">
    <text evidence="3">The sequence shown here is derived from an EMBL/GenBank/DDBJ whole genome shotgun (WGS) entry which is preliminary data.</text>
</comment>
<name>A0A0C2YT09_PARME</name>
<dbReference type="Gene3D" id="6.10.10.120">
    <property type="entry name" value="Antitoxin ParD1-like"/>
    <property type="match status" value="1"/>
</dbReference>
<dbReference type="GO" id="GO:0003677">
    <property type="term" value="F:DNA binding"/>
    <property type="evidence" value="ECO:0007669"/>
    <property type="project" value="UniProtKB-KW"/>
</dbReference>
<dbReference type="InterPro" id="IPR010985">
    <property type="entry name" value="Ribbon_hlx_hlx"/>
</dbReference>
<evidence type="ECO:0000313" key="3">
    <source>
        <dbReference type="EMBL" id="KIL98283.1"/>
    </source>
</evidence>